<dbReference type="Pfam" id="PF00108">
    <property type="entry name" value="Thiolase_N"/>
    <property type="match status" value="1"/>
</dbReference>
<evidence type="ECO:0000256" key="9">
    <source>
        <dbReference type="PIRSR" id="PIRSR000429-1"/>
    </source>
</evidence>
<dbReference type="InterPro" id="IPR020617">
    <property type="entry name" value="Thiolase_C"/>
</dbReference>
<dbReference type="InterPro" id="IPR020615">
    <property type="entry name" value="Thiolase_acyl_enz_int_AS"/>
</dbReference>
<evidence type="ECO:0000256" key="4">
    <source>
        <dbReference type="ARBA" id="ARBA00022679"/>
    </source>
</evidence>
<keyword evidence="5" id="KW-0479">Metal-binding</keyword>
<dbReference type="GO" id="GO:0046872">
    <property type="term" value="F:metal ion binding"/>
    <property type="evidence" value="ECO:0007669"/>
    <property type="project" value="UniProtKB-KW"/>
</dbReference>
<dbReference type="Gene3D" id="3.40.47.10">
    <property type="match status" value="2"/>
</dbReference>
<evidence type="ECO:0000256" key="1">
    <source>
        <dbReference type="ARBA" id="ARBA00010982"/>
    </source>
</evidence>
<organism evidence="13">
    <name type="scientific">Ignavibacterium album</name>
    <dbReference type="NCBI Taxonomy" id="591197"/>
    <lineage>
        <taxon>Bacteria</taxon>
        <taxon>Pseudomonadati</taxon>
        <taxon>Ignavibacteriota</taxon>
        <taxon>Ignavibacteria</taxon>
        <taxon>Ignavibacteriales</taxon>
        <taxon>Ignavibacteriaceae</taxon>
        <taxon>Ignavibacterium</taxon>
    </lineage>
</organism>
<evidence type="ECO:0000313" key="13">
    <source>
        <dbReference type="EMBL" id="HFI91295.1"/>
    </source>
</evidence>
<dbReference type="CDD" id="cd00751">
    <property type="entry name" value="thiolase"/>
    <property type="match status" value="1"/>
</dbReference>
<dbReference type="PROSITE" id="PS00099">
    <property type="entry name" value="THIOLASE_3"/>
    <property type="match status" value="1"/>
</dbReference>
<comment type="caution">
    <text evidence="13">The sequence shown here is derived from an EMBL/GenBank/DDBJ whole genome shotgun (WGS) entry which is preliminary data.</text>
</comment>
<evidence type="ECO:0000256" key="8">
    <source>
        <dbReference type="ARBA" id="ARBA00023315"/>
    </source>
</evidence>
<dbReference type="GO" id="GO:0006635">
    <property type="term" value="P:fatty acid beta-oxidation"/>
    <property type="evidence" value="ECO:0007669"/>
    <property type="project" value="TreeGrafter"/>
</dbReference>
<dbReference type="PANTHER" id="PTHR18919">
    <property type="entry name" value="ACETYL-COA C-ACYLTRANSFERASE"/>
    <property type="match status" value="1"/>
</dbReference>
<protein>
    <recommendedName>
        <fullName evidence="3">acetyl-CoA C-acetyltransferase</fullName>
        <ecNumber evidence="3">2.3.1.9</ecNumber>
    </recommendedName>
</protein>
<dbReference type="SUPFAM" id="SSF53901">
    <property type="entry name" value="Thiolase-like"/>
    <property type="match status" value="2"/>
</dbReference>
<comment type="subunit">
    <text evidence="2">Homotetramer.</text>
</comment>
<reference evidence="13" key="1">
    <citation type="journal article" date="2020" name="mSystems">
        <title>Genome- and Community-Level Interaction Insights into Carbon Utilization and Element Cycling Functions of Hydrothermarchaeota in Hydrothermal Sediment.</title>
        <authorList>
            <person name="Zhou Z."/>
            <person name="Liu Y."/>
            <person name="Xu W."/>
            <person name="Pan J."/>
            <person name="Luo Z.H."/>
            <person name="Li M."/>
        </authorList>
    </citation>
    <scope>NUCLEOTIDE SEQUENCE [LARGE SCALE GENOMIC DNA]</scope>
    <source>
        <strain evidence="13">SpSt-479</strain>
    </source>
</reference>
<feature type="domain" description="Thiolase N-terminal" evidence="11">
    <location>
        <begin position="4"/>
        <end position="261"/>
    </location>
</feature>
<feature type="active site" description="Proton acceptor" evidence="9">
    <location>
        <position position="347"/>
    </location>
</feature>
<evidence type="ECO:0000256" key="5">
    <source>
        <dbReference type="ARBA" id="ARBA00022723"/>
    </source>
</evidence>
<evidence type="ECO:0000256" key="3">
    <source>
        <dbReference type="ARBA" id="ARBA00012705"/>
    </source>
</evidence>
<evidence type="ECO:0000256" key="2">
    <source>
        <dbReference type="ARBA" id="ARBA00011881"/>
    </source>
</evidence>
<dbReference type="InterPro" id="IPR020616">
    <property type="entry name" value="Thiolase_N"/>
</dbReference>
<dbReference type="GO" id="GO:0003985">
    <property type="term" value="F:acetyl-CoA C-acetyltransferase activity"/>
    <property type="evidence" value="ECO:0007669"/>
    <property type="project" value="UniProtKB-EC"/>
</dbReference>
<accession>A0A7V3E6R3</accession>
<evidence type="ECO:0000256" key="7">
    <source>
        <dbReference type="ARBA" id="ARBA00022958"/>
    </source>
</evidence>
<dbReference type="EC" id="2.3.1.9" evidence="3"/>
<dbReference type="NCBIfam" id="TIGR01930">
    <property type="entry name" value="AcCoA-C-Actrans"/>
    <property type="match status" value="1"/>
</dbReference>
<dbReference type="InterPro" id="IPR020610">
    <property type="entry name" value="Thiolase_AS"/>
</dbReference>
<comment type="similarity">
    <text evidence="1 10">Belongs to the thiolase-like superfamily. Thiolase family.</text>
</comment>
<dbReference type="InterPro" id="IPR020613">
    <property type="entry name" value="Thiolase_CS"/>
</dbReference>
<feature type="active site" description="Acyl-thioester intermediate" evidence="9">
    <location>
        <position position="88"/>
    </location>
</feature>
<keyword evidence="4 10" id="KW-0808">Transferase</keyword>
<dbReference type="PROSITE" id="PS00737">
    <property type="entry name" value="THIOLASE_2"/>
    <property type="match status" value="1"/>
</dbReference>
<dbReference type="PANTHER" id="PTHR18919:SF156">
    <property type="entry name" value="ACETYL-COA ACETYLTRANSFERASE, MITOCHONDRIAL"/>
    <property type="match status" value="1"/>
</dbReference>
<dbReference type="AlphaFoldDB" id="A0A7V3E6R3"/>
<proteinExistence type="inferred from homology"/>
<dbReference type="FunFam" id="3.40.47.10:FF:000007">
    <property type="entry name" value="acetyl-CoA acetyltransferase, mitochondrial"/>
    <property type="match status" value="1"/>
</dbReference>
<name>A0A7V3E6R3_9BACT</name>
<dbReference type="InterPro" id="IPR002155">
    <property type="entry name" value="Thiolase"/>
</dbReference>
<gene>
    <name evidence="13" type="ORF">ENS31_07150</name>
</gene>
<keyword evidence="8 10" id="KW-0012">Acyltransferase</keyword>
<dbReference type="InterPro" id="IPR016039">
    <property type="entry name" value="Thiolase-like"/>
</dbReference>
<keyword evidence="6" id="KW-0809">Transit peptide</keyword>
<feature type="active site" description="Proton acceptor" evidence="9">
    <location>
        <position position="377"/>
    </location>
</feature>
<dbReference type="PROSITE" id="PS00098">
    <property type="entry name" value="THIOLASE_1"/>
    <property type="match status" value="1"/>
</dbReference>
<dbReference type="Pfam" id="PF02803">
    <property type="entry name" value="Thiolase_C"/>
    <property type="match status" value="1"/>
</dbReference>
<evidence type="ECO:0000256" key="10">
    <source>
        <dbReference type="RuleBase" id="RU003557"/>
    </source>
</evidence>
<evidence type="ECO:0000259" key="11">
    <source>
        <dbReference type="Pfam" id="PF00108"/>
    </source>
</evidence>
<feature type="domain" description="Thiolase C-terminal" evidence="12">
    <location>
        <begin position="269"/>
        <end position="389"/>
    </location>
</feature>
<keyword evidence="7" id="KW-0630">Potassium</keyword>
<sequence length="392" mass="41829">MKKVVIVSAKRTPIGSFNGSLASFTASQLGSLAIKAVVEDSKIDVNLIDEVIMGNVLMGGQGQAPARQAALFAGLPNKVECMTINKMCGSGLKAVMLAQQAIISGDAEIIIAGGQESMTNTPYILPKARNGYRLGHGEVQDLIVLDGLWDVYNQIHMGSCAEVCAKEFKFTREELDEFAINSYKRAINATQSGRFRDEIIPIKISGKKGDVIVDKDEEPERVIFEKIPSLKPVFEKDGVVTAANASSINDGAAALLVMSEEKAKELGYKPLVEIVAQASAAKAPIDFTTAPADAINKVLKKVNMKVDDIDLYEINEAFAVVSLAVNKLLNLSVDKVNVNGGAVALGHPIGASGARILTTLIYEMKKRNVEYGLASLCIGGGEASALIVKNYN</sequence>
<evidence type="ECO:0000256" key="6">
    <source>
        <dbReference type="ARBA" id="ARBA00022946"/>
    </source>
</evidence>
<dbReference type="EMBL" id="DSUJ01000008">
    <property type="protein sequence ID" value="HFI91295.1"/>
    <property type="molecule type" value="Genomic_DNA"/>
</dbReference>
<evidence type="ECO:0000259" key="12">
    <source>
        <dbReference type="Pfam" id="PF02803"/>
    </source>
</evidence>
<dbReference type="PIRSF" id="PIRSF000429">
    <property type="entry name" value="Ac-CoA_Ac_transf"/>
    <property type="match status" value="1"/>
</dbReference>